<keyword evidence="1" id="KW-0175">Coiled coil</keyword>
<evidence type="ECO:0000256" key="3">
    <source>
        <dbReference type="SAM" id="Phobius"/>
    </source>
</evidence>
<keyword evidence="3" id="KW-0812">Transmembrane</keyword>
<reference evidence="4 5" key="1">
    <citation type="submission" date="2019-03" db="EMBL/GenBank/DDBJ databases">
        <title>Genomic Encyclopedia of Type Strains, Phase IV (KMG-IV): sequencing the most valuable type-strain genomes for metagenomic binning, comparative biology and taxonomic classification.</title>
        <authorList>
            <person name="Goeker M."/>
        </authorList>
    </citation>
    <scope>NUCLEOTIDE SEQUENCE [LARGE SCALE GENOMIC DNA]</scope>
    <source>
        <strain evidence="4 5">DSM 2132</strain>
    </source>
</reference>
<gene>
    <name evidence="4" type="ORF">EV659_103355</name>
</gene>
<evidence type="ECO:0000256" key="2">
    <source>
        <dbReference type="SAM" id="MobiDB-lite"/>
    </source>
</evidence>
<feature type="coiled-coil region" evidence="1">
    <location>
        <begin position="603"/>
        <end position="656"/>
    </location>
</feature>
<dbReference type="InterPro" id="IPR012683">
    <property type="entry name" value="CHP02302_TM"/>
</dbReference>
<proteinExistence type="predicted"/>
<dbReference type="RefSeq" id="WP_132707994.1">
    <property type="nucleotide sequence ID" value="NZ_JACIGF010000003.1"/>
</dbReference>
<keyword evidence="5" id="KW-1185">Reference proteome</keyword>
<keyword evidence="3" id="KW-1133">Transmembrane helix</keyword>
<sequence length="824" mass="89051">MARHTTRLRLARVLLFVERLWPRLLPPVLWVAGFAALALVNVWAVLPGFVHSLALVVLVVALGRHLWRLAGDGLGWPEPAAVRRWVEARAGLSHRPLDVDADAPATTGPLAERLWAEHRRRMAARVAALPIPRPRLSWVEADPRAIRVAVALLFGAGLLIAGPDAPRRLDDAFSLRPGGTPRAVRLDAWITPPDYTGATPTVLARAGDAAVASTATAEPLVVPQGSVLTVQLTGGHRAPVLDLAGDRLSFDSPAETSHRVEAAVTASGDIRVRQGAVLRARWPIEVTPDTPPEAAFAGPPEATERHATRFSYRLSDDYGVTAARLEIRRGDGNHVRLGPPAPERALPAVPEPRTGGDAATVYHAAETDEAVLVVDLPAARTGGQTITATAFQDLSDQYWAGEAVAVQLVVRDAAGQVARSEPLAVTLPVRDFEHPVAREMVDARRRLIDNPGARNRVGATLRRLARAPDAFDGDLMVFAALRSAYWRLQAGRGIAQADQAAELLWRAALRLEDGEVGEAEAALRAALDAMAQSLESGDAGAIADQAQALDQMLRQFLASQNQTFNGAQTPPPSSDQGRVTTVDAGVLSAMVQQIRDLAAAGRTEEARQMLDQLRAMMENMRREPLDAEDLARMRAAQQAAQALKGLSEEQREVLNRTAQRAMQNRADRRQGLEPQPFDGLAETQRRLSETLSQLRGAAGEAGMEMPQQVDRAQQALDAASEALARGDGAGAIGNQAQALQQVDQAEQQLQQQLARSRSQQQGRGGGRDPLGRMAPDLSTSDFELPGADGRRRVEEIVESLRERLSDPGLSAEERAYIERLLRRY</sequence>
<feature type="compositionally biased region" description="Low complexity" evidence="2">
    <location>
        <begin position="748"/>
        <end position="761"/>
    </location>
</feature>
<keyword evidence="3" id="KW-0472">Membrane</keyword>
<dbReference type="Pfam" id="PF13779">
    <property type="entry name" value="DUF4175"/>
    <property type="match status" value="1"/>
</dbReference>
<evidence type="ECO:0000256" key="1">
    <source>
        <dbReference type="SAM" id="Coils"/>
    </source>
</evidence>
<dbReference type="Proteomes" id="UP000295399">
    <property type="component" value="Unassembled WGS sequence"/>
</dbReference>
<dbReference type="AlphaFoldDB" id="A0A4R2PLH9"/>
<dbReference type="EMBL" id="SLXO01000003">
    <property type="protein sequence ID" value="TCP36463.1"/>
    <property type="molecule type" value="Genomic_DNA"/>
</dbReference>
<feature type="region of interest" description="Disordered" evidence="2">
    <location>
        <begin position="748"/>
        <end position="791"/>
    </location>
</feature>
<feature type="region of interest" description="Disordered" evidence="2">
    <location>
        <begin position="331"/>
        <end position="350"/>
    </location>
</feature>
<protein>
    <submittedName>
        <fullName evidence="4">Uncharacterized protein (TIGR02302 family)</fullName>
    </submittedName>
</protein>
<evidence type="ECO:0000313" key="4">
    <source>
        <dbReference type="EMBL" id="TCP36463.1"/>
    </source>
</evidence>
<organism evidence="4 5">
    <name type="scientific">Rhodothalassium salexigens DSM 2132</name>
    <dbReference type="NCBI Taxonomy" id="1188247"/>
    <lineage>
        <taxon>Bacteria</taxon>
        <taxon>Pseudomonadati</taxon>
        <taxon>Pseudomonadota</taxon>
        <taxon>Alphaproteobacteria</taxon>
        <taxon>Rhodothalassiales</taxon>
        <taxon>Rhodothalassiaceae</taxon>
        <taxon>Rhodothalassium</taxon>
    </lineage>
</organism>
<dbReference type="OrthoDB" id="8477685at2"/>
<feature type="transmembrane region" description="Helical" evidence="3">
    <location>
        <begin position="20"/>
        <end position="43"/>
    </location>
</feature>
<evidence type="ECO:0000313" key="5">
    <source>
        <dbReference type="Proteomes" id="UP000295399"/>
    </source>
</evidence>
<comment type="caution">
    <text evidence="4">The sequence shown here is derived from an EMBL/GenBank/DDBJ whole genome shotgun (WGS) entry which is preliminary data.</text>
</comment>
<dbReference type="InParanoid" id="A0A4R2PLH9"/>
<accession>A0A4R2PLH9</accession>
<name>A0A4R2PLH9_RHOSA</name>